<keyword evidence="5" id="KW-0805">Transcription regulation</keyword>
<dbReference type="SUPFAM" id="SSF50978">
    <property type="entry name" value="WD40 repeat-like"/>
    <property type="match status" value="1"/>
</dbReference>
<dbReference type="EMBL" id="CAJNYT010004314">
    <property type="protein sequence ID" value="CAF3652492.1"/>
    <property type="molecule type" value="Genomic_DNA"/>
</dbReference>
<dbReference type="PROSITE" id="PS00678">
    <property type="entry name" value="WD_REPEATS_1"/>
    <property type="match status" value="1"/>
</dbReference>
<dbReference type="InterPro" id="IPR015943">
    <property type="entry name" value="WD40/YVTN_repeat-like_dom_sf"/>
</dbReference>
<protein>
    <recommendedName>
        <fullName evidence="10">TFIID subunit TAF5 NTD2 domain-containing protein</fullName>
    </recommendedName>
</protein>
<dbReference type="EMBL" id="CAJOBR010000625">
    <property type="protein sequence ID" value="CAF4530082.1"/>
    <property type="molecule type" value="Genomic_DNA"/>
</dbReference>
<comment type="similarity">
    <text evidence="2">Belongs to the WD repeat TAF5 family.</text>
</comment>
<feature type="repeat" description="WD" evidence="8">
    <location>
        <begin position="713"/>
        <end position="745"/>
    </location>
</feature>
<dbReference type="Proteomes" id="UP000663872">
    <property type="component" value="Unassembled WGS sequence"/>
</dbReference>
<evidence type="ECO:0000256" key="6">
    <source>
        <dbReference type="ARBA" id="ARBA00023163"/>
    </source>
</evidence>
<dbReference type="AlphaFoldDB" id="A0A818RQ56"/>
<dbReference type="GO" id="GO:0005669">
    <property type="term" value="C:transcription factor TFIID complex"/>
    <property type="evidence" value="ECO:0007669"/>
    <property type="project" value="TreeGrafter"/>
</dbReference>
<feature type="repeat" description="WD" evidence="8">
    <location>
        <begin position="581"/>
        <end position="622"/>
    </location>
</feature>
<proteinExistence type="inferred from homology"/>
<dbReference type="PROSITE" id="PS50082">
    <property type="entry name" value="WD_REPEATS_2"/>
    <property type="match status" value="5"/>
</dbReference>
<evidence type="ECO:0000259" key="10">
    <source>
        <dbReference type="Pfam" id="PF04494"/>
    </source>
</evidence>
<dbReference type="InterPro" id="IPR020472">
    <property type="entry name" value="WD40_PAC1"/>
</dbReference>
<dbReference type="Pfam" id="PF04494">
    <property type="entry name" value="TFIID_NTD2"/>
    <property type="match status" value="1"/>
</dbReference>
<dbReference type="GO" id="GO:0016251">
    <property type="term" value="F:RNA polymerase II general transcription initiation factor activity"/>
    <property type="evidence" value="ECO:0007669"/>
    <property type="project" value="TreeGrafter"/>
</dbReference>
<evidence type="ECO:0000256" key="7">
    <source>
        <dbReference type="ARBA" id="ARBA00023242"/>
    </source>
</evidence>
<gene>
    <name evidence="11" type="ORF">GRG538_LOCUS25278</name>
    <name evidence="12" type="ORF">QYT958_LOCUS6828</name>
</gene>
<dbReference type="PANTHER" id="PTHR19879">
    <property type="entry name" value="TRANSCRIPTION INITIATION FACTOR TFIID"/>
    <property type="match status" value="1"/>
</dbReference>
<evidence type="ECO:0000256" key="9">
    <source>
        <dbReference type="SAM" id="MobiDB-lite"/>
    </source>
</evidence>
<dbReference type="InterPro" id="IPR036322">
    <property type="entry name" value="WD40_repeat_dom_sf"/>
</dbReference>
<feature type="repeat" description="WD" evidence="8">
    <location>
        <begin position="671"/>
        <end position="712"/>
    </location>
</feature>
<dbReference type="InterPro" id="IPR001680">
    <property type="entry name" value="WD40_rpt"/>
</dbReference>
<evidence type="ECO:0000256" key="2">
    <source>
        <dbReference type="ARBA" id="ARBA00009435"/>
    </source>
</evidence>
<comment type="subcellular location">
    <subcellularLocation>
        <location evidence="1">Nucleus</location>
    </subcellularLocation>
</comment>
<keyword evidence="3 8" id="KW-0853">WD repeat</keyword>
<organism evidence="11 13">
    <name type="scientific">Rotaria socialis</name>
    <dbReference type="NCBI Taxonomy" id="392032"/>
    <lineage>
        <taxon>Eukaryota</taxon>
        <taxon>Metazoa</taxon>
        <taxon>Spiralia</taxon>
        <taxon>Gnathifera</taxon>
        <taxon>Rotifera</taxon>
        <taxon>Eurotatoria</taxon>
        <taxon>Bdelloidea</taxon>
        <taxon>Philodinida</taxon>
        <taxon>Philodinidae</taxon>
        <taxon>Rotaria</taxon>
    </lineage>
</organism>
<sequence>MHFSSSSTTSPSSQNQISNTTNSNNNVLFVPSNTSKMSFIIPNNNNNSSQQQIVSSSNILSATSNSGMTASINLNGINTQTNSTANISLSSSGQTSQTRSPFLQRPATDQQQQQQQQRTTPSQSSQQIPQEEFMKILRVLQDNNMTESIETLKKEYQSLFNKTTSSISEPYFNALDGYIAYVQEQPDSSRHEFAQLIYPLFVHMYLDLVEKDHLEEAQRFFMTYVKNTLLQATVFASHKDDLFRIKSLVSKEQIAQSEYVKSFRHNGRYWIKLCNASLELLDQFLIKQQKYPLLTKIVQAYFQLEINDGSARNAETQRLLSGGRLGEIKTEDNTNRMYFGLLRDHDLTRILQHKSILASSAGGDNEDGAGDDQPSTSKNRKKLKKDFFNQRQSKASLKVDPNAPQLTRIPIPELREHERMDLINTFQEDYSRMLKITPDNLPSCCYYTLLNGYLEINCLEISEDSTLLAVGGKNSIIYVYSLNRQKLSTMKLPHELERLDKSNEHVYEQMMTNDDDNNNNNKDDPSNNDSDILHNQRILCGHTGPIYGLSMSREKWFLLSCSEDCTIRLWSLLTWTCLITFRGHTQPVFDVQFGPFGHYFASCSLDKTARLWCIEHAQTLRIFTDGCNDMEALCFHPNSNYIATSSADRILKIWDLLESKEGQQLKPIRQMSGHKLNVCILKFSKDGKYLISAGYDRQIMIWDCSNGSLVTCLLGHSDAVFSMDLSRDGSILCTGSVDFSMRIWNFGQLIKDKDDGKLDTVQRITPTSKYELVTYRTKRTSTTLIHFTRRNLLLGFGVFIPPNETITTTTTAAAAAAAAAAATTTTKAKN</sequence>
<accession>A0A818RQ56</accession>
<dbReference type="InterPro" id="IPR007582">
    <property type="entry name" value="TFIID_NTD2"/>
</dbReference>
<feature type="region of interest" description="Disordered" evidence="9">
    <location>
        <begin position="361"/>
        <end position="381"/>
    </location>
</feature>
<feature type="repeat" description="WD" evidence="8">
    <location>
        <begin position="623"/>
        <end position="664"/>
    </location>
</feature>
<dbReference type="PRINTS" id="PR00320">
    <property type="entry name" value="GPROTEINBRPT"/>
</dbReference>
<feature type="region of interest" description="Disordered" evidence="9">
    <location>
        <begin position="83"/>
        <end position="128"/>
    </location>
</feature>
<keyword evidence="6" id="KW-0804">Transcription</keyword>
<dbReference type="CDD" id="cd00200">
    <property type="entry name" value="WD40"/>
    <property type="match status" value="1"/>
</dbReference>
<evidence type="ECO:0000256" key="5">
    <source>
        <dbReference type="ARBA" id="ARBA00023015"/>
    </source>
</evidence>
<feature type="region of interest" description="Disordered" evidence="9">
    <location>
        <begin position="1"/>
        <end position="29"/>
    </location>
</feature>
<evidence type="ECO:0000256" key="8">
    <source>
        <dbReference type="PROSITE-ProRule" id="PRU00221"/>
    </source>
</evidence>
<feature type="compositionally biased region" description="Polar residues" evidence="9">
    <location>
        <begin position="83"/>
        <end position="101"/>
    </location>
</feature>
<reference evidence="11" key="1">
    <citation type="submission" date="2021-02" db="EMBL/GenBank/DDBJ databases">
        <authorList>
            <person name="Nowell W R."/>
        </authorList>
    </citation>
    <scope>NUCLEOTIDE SEQUENCE</scope>
</reference>
<feature type="compositionally biased region" description="Low complexity" evidence="9">
    <location>
        <begin position="1"/>
        <end position="26"/>
    </location>
</feature>
<evidence type="ECO:0000256" key="4">
    <source>
        <dbReference type="ARBA" id="ARBA00022737"/>
    </source>
</evidence>
<dbReference type="InterPro" id="IPR037264">
    <property type="entry name" value="TFIID_NTD2_sf"/>
</dbReference>
<dbReference type="Pfam" id="PF00400">
    <property type="entry name" value="WD40"/>
    <property type="match status" value="6"/>
</dbReference>
<evidence type="ECO:0000313" key="13">
    <source>
        <dbReference type="Proteomes" id="UP000663872"/>
    </source>
</evidence>
<comment type="caution">
    <text evidence="11">The sequence shown here is derived from an EMBL/GenBank/DDBJ whole genome shotgun (WGS) entry which is preliminary data.</text>
</comment>
<keyword evidence="4" id="KW-0677">Repeat</keyword>
<dbReference type="PANTHER" id="PTHR19879:SF1">
    <property type="entry name" value="CANNONBALL-RELATED"/>
    <property type="match status" value="1"/>
</dbReference>
<feature type="domain" description="TFIID subunit TAF5 NTD2" evidence="10">
    <location>
        <begin position="171"/>
        <end position="301"/>
    </location>
</feature>
<dbReference type="PROSITE" id="PS50294">
    <property type="entry name" value="WD_REPEATS_REGION"/>
    <property type="match status" value="5"/>
</dbReference>
<dbReference type="SMART" id="SM00320">
    <property type="entry name" value="WD40"/>
    <property type="match status" value="6"/>
</dbReference>
<dbReference type="Gene3D" id="2.130.10.10">
    <property type="entry name" value="YVTN repeat-like/Quinoprotein amine dehydrogenase"/>
    <property type="match status" value="2"/>
</dbReference>
<evidence type="ECO:0000256" key="1">
    <source>
        <dbReference type="ARBA" id="ARBA00004123"/>
    </source>
</evidence>
<feature type="repeat" description="WD" evidence="8">
    <location>
        <begin position="539"/>
        <end position="572"/>
    </location>
</feature>
<feature type="compositionally biased region" description="Low complexity" evidence="9">
    <location>
        <begin position="104"/>
        <end position="128"/>
    </location>
</feature>
<dbReference type="Gene3D" id="1.25.40.500">
    <property type="entry name" value="TFIID subunit TAF5, NTD2 domain"/>
    <property type="match status" value="1"/>
</dbReference>
<name>A0A818RQ56_9BILA</name>
<keyword evidence="7" id="KW-0539">Nucleus</keyword>
<dbReference type="Proteomes" id="UP000663848">
    <property type="component" value="Unassembled WGS sequence"/>
</dbReference>
<evidence type="ECO:0000313" key="12">
    <source>
        <dbReference type="EMBL" id="CAF4530082.1"/>
    </source>
</evidence>
<dbReference type="SUPFAM" id="SSF160897">
    <property type="entry name" value="Taf5 N-terminal domain-like"/>
    <property type="match status" value="1"/>
</dbReference>
<evidence type="ECO:0000256" key="3">
    <source>
        <dbReference type="ARBA" id="ARBA00022574"/>
    </source>
</evidence>
<evidence type="ECO:0000313" key="11">
    <source>
        <dbReference type="EMBL" id="CAF3652492.1"/>
    </source>
</evidence>
<dbReference type="GO" id="GO:0006367">
    <property type="term" value="P:transcription initiation at RNA polymerase II promoter"/>
    <property type="evidence" value="ECO:0007669"/>
    <property type="project" value="TreeGrafter"/>
</dbReference>
<dbReference type="InterPro" id="IPR019775">
    <property type="entry name" value="WD40_repeat_CS"/>
</dbReference>